<proteinExistence type="predicted"/>
<evidence type="ECO:0000313" key="2">
    <source>
        <dbReference type="Proteomes" id="UP000237105"/>
    </source>
</evidence>
<dbReference type="AlphaFoldDB" id="A0A2P5CP78"/>
<keyword evidence="2" id="KW-1185">Reference proteome</keyword>
<comment type="caution">
    <text evidence="1">The sequence shown here is derived from an EMBL/GenBank/DDBJ whole genome shotgun (WGS) entry which is preliminary data.</text>
</comment>
<name>A0A2P5CP78_PARAD</name>
<evidence type="ECO:0000313" key="1">
    <source>
        <dbReference type="EMBL" id="PON62815.1"/>
    </source>
</evidence>
<dbReference type="Proteomes" id="UP000237105">
    <property type="component" value="Unassembled WGS sequence"/>
</dbReference>
<reference evidence="2" key="1">
    <citation type="submission" date="2016-06" db="EMBL/GenBank/DDBJ databases">
        <title>Parallel loss of symbiosis genes in relatives of nitrogen-fixing non-legume Parasponia.</title>
        <authorList>
            <person name="Van Velzen R."/>
            <person name="Holmer R."/>
            <person name="Bu F."/>
            <person name="Rutten L."/>
            <person name="Van Zeijl A."/>
            <person name="Liu W."/>
            <person name="Santuari L."/>
            <person name="Cao Q."/>
            <person name="Sharma T."/>
            <person name="Shen D."/>
            <person name="Roswanjaya Y."/>
            <person name="Wardhani T."/>
            <person name="Kalhor M.S."/>
            <person name="Jansen J."/>
            <person name="Van den Hoogen J."/>
            <person name="Gungor B."/>
            <person name="Hartog M."/>
            <person name="Hontelez J."/>
            <person name="Verver J."/>
            <person name="Yang W.-C."/>
            <person name="Schijlen E."/>
            <person name="Repin R."/>
            <person name="Schilthuizen M."/>
            <person name="Schranz E."/>
            <person name="Heidstra R."/>
            <person name="Miyata K."/>
            <person name="Fedorova E."/>
            <person name="Kohlen W."/>
            <person name="Bisseling T."/>
            <person name="Smit S."/>
            <person name="Geurts R."/>
        </authorList>
    </citation>
    <scope>NUCLEOTIDE SEQUENCE [LARGE SCALE GENOMIC DNA]</scope>
    <source>
        <strain evidence="2">cv. WU1-14</strain>
    </source>
</reference>
<gene>
    <name evidence="1" type="ORF">PanWU01x14_134910</name>
</gene>
<dbReference type="EMBL" id="JXTB01000109">
    <property type="protein sequence ID" value="PON62815.1"/>
    <property type="molecule type" value="Genomic_DNA"/>
</dbReference>
<organism evidence="1 2">
    <name type="scientific">Parasponia andersonii</name>
    <name type="common">Sponia andersonii</name>
    <dbReference type="NCBI Taxonomy" id="3476"/>
    <lineage>
        <taxon>Eukaryota</taxon>
        <taxon>Viridiplantae</taxon>
        <taxon>Streptophyta</taxon>
        <taxon>Embryophyta</taxon>
        <taxon>Tracheophyta</taxon>
        <taxon>Spermatophyta</taxon>
        <taxon>Magnoliopsida</taxon>
        <taxon>eudicotyledons</taxon>
        <taxon>Gunneridae</taxon>
        <taxon>Pentapetalae</taxon>
        <taxon>rosids</taxon>
        <taxon>fabids</taxon>
        <taxon>Rosales</taxon>
        <taxon>Cannabaceae</taxon>
        <taxon>Parasponia</taxon>
    </lineage>
</organism>
<protein>
    <submittedName>
        <fullName evidence="1">Uncharacterized protein</fullName>
    </submittedName>
</protein>
<sequence>MFFLIRIHFWYNSFLSYSVSIKPEVVLNIHFCGHPNSLREIF</sequence>
<accession>A0A2P5CP78</accession>